<evidence type="ECO:0000256" key="1">
    <source>
        <dbReference type="SAM" id="Coils"/>
    </source>
</evidence>
<keyword evidence="2" id="KW-0472">Membrane</keyword>
<keyword evidence="1" id="KW-0175">Coiled coil</keyword>
<keyword evidence="2" id="KW-1133">Transmembrane helix</keyword>
<name>A0A7W6JF37_9CAUL</name>
<evidence type="ECO:0000256" key="2">
    <source>
        <dbReference type="SAM" id="Phobius"/>
    </source>
</evidence>
<accession>A0A7W6JF37</accession>
<keyword evidence="2" id="KW-0812">Transmembrane</keyword>
<evidence type="ECO:0000313" key="4">
    <source>
        <dbReference type="Proteomes" id="UP000529946"/>
    </source>
</evidence>
<feature type="transmembrane region" description="Helical" evidence="2">
    <location>
        <begin position="57"/>
        <end position="83"/>
    </location>
</feature>
<gene>
    <name evidence="3" type="ORF">GGR12_001847</name>
</gene>
<dbReference type="AlphaFoldDB" id="A0A7W6JF37"/>
<dbReference type="RefSeq" id="WP_183204124.1">
    <property type="nucleotide sequence ID" value="NZ_BAAAER010000001.1"/>
</dbReference>
<feature type="transmembrane region" description="Helical" evidence="2">
    <location>
        <begin position="95"/>
        <end position="118"/>
    </location>
</feature>
<comment type="caution">
    <text evidence="3">The sequence shown here is derived from an EMBL/GenBank/DDBJ whole genome shotgun (WGS) entry which is preliminary data.</text>
</comment>
<feature type="coiled-coil region" evidence="1">
    <location>
        <begin position="273"/>
        <end position="307"/>
    </location>
</feature>
<sequence length="316" mass="34888">MSEEEIRYSGDAFTTPRKRKKTTWPWLAVGLVAVVILTVIMGAGWTPQDEGSAAYNLGYALGATLGRALLAAGVVYLPIWLFAVRPAKKGNGGKYFGILLGVACLFSVLVTLVATGAASNRHTEEQIRVVLSQAVAERTAQREALLAEVAKVSENDVFNPRVLKSAGGYQKARNEIARRRALVEKARTDGEALRLRTRERLGAVFTNERQREAAYRNFDAGGATRKAEFDAYWGLQEEALKNLEAQIALAERVPWQVEQNQIAFFRQADLNAFNRLVIENRRLVAEIERAETAINAKTEEAQAEVEREVGALTPAE</sequence>
<proteinExistence type="predicted"/>
<evidence type="ECO:0000313" key="3">
    <source>
        <dbReference type="EMBL" id="MBB4082981.1"/>
    </source>
</evidence>
<organism evidence="3 4">
    <name type="scientific">Brevundimonas lenta</name>
    <dbReference type="NCBI Taxonomy" id="424796"/>
    <lineage>
        <taxon>Bacteria</taxon>
        <taxon>Pseudomonadati</taxon>
        <taxon>Pseudomonadota</taxon>
        <taxon>Alphaproteobacteria</taxon>
        <taxon>Caulobacterales</taxon>
        <taxon>Caulobacteraceae</taxon>
        <taxon>Brevundimonas</taxon>
    </lineage>
</organism>
<reference evidence="3 4" key="1">
    <citation type="submission" date="2020-08" db="EMBL/GenBank/DDBJ databases">
        <title>Genomic Encyclopedia of Type Strains, Phase IV (KMG-IV): sequencing the most valuable type-strain genomes for metagenomic binning, comparative biology and taxonomic classification.</title>
        <authorList>
            <person name="Goeker M."/>
        </authorList>
    </citation>
    <scope>NUCLEOTIDE SEQUENCE [LARGE SCALE GENOMIC DNA]</scope>
    <source>
        <strain evidence="3 4">DSM 23960</strain>
    </source>
</reference>
<dbReference type="Proteomes" id="UP000529946">
    <property type="component" value="Unassembled WGS sequence"/>
</dbReference>
<keyword evidence="4" id="KW-1185">Reference proteome</keyword>
<feature type="transmembrane region" description="Helical" evidence="2">
    <location>
        <begin position="24"/>
        <end position="45"/>
    </location>
</feature>
<dbReference type="EMBL" id="JACIDM010000002">
    <property type="protein sequence ID" value="MBB4082981.1"/>
    <property type="molecule type" value="Genomic_DNA"/>
</dbReference>
<protein>
    <submittedName>
        <fullName evidence="3">Uncharacterized protein</fullName>
    </submittedName>
</protein>